<evidence type="ECO:0000256" key="2">
    <source>
        <dbReference type="ARBA" id="ARBA00022737"/>
    </source>
</evidence>
<comment type="caution">
    <text evidence="4">The sequence shown here is derived from an EMBL/GenBank/DDBJ whole genome shotgun (WGS) entry which is preliminary data.</text>
</comment>
<feature type="non-terminal residue" evidence="4">
    <location>
        <position position="1"/>
    </location>
</feature>
<gene>
    <name evidence="4" type="ORF">BAE44_0009462</name>
</gene>
<keyword evidence="5" id="KW-1185">Reference proteome</keyword>
<dbReference type="PANTHER" id="PTHR32099">
    <property type="entry name" value="CYSTEINE-RICH REPEAT SECRETORY PROTEIN"/>
    <property type="match status" value="1"/>
</dbReference>
<keyword evidence="1" id="KW-0732">Signal</keyword>
<dbReference type="PROSITE" id="PS51473">
    <property type="entry name" value="GNK2"/>
    <property type="match status" value="1"/>
</dbReference>
<sequence>LVAVQPWPICRNTAGNYMANSTYQSNLARLATSLPRLHAGALPGDTANASACGSCWSCVATAFQDAQQLCAFHKDAAVYYDACYLRFSNTDILAA</sequence>
<dbReference type="InterPro" id="IPR002902">
    <property type="entry name" value="GNK2"/>
</dbReference>
<protein>
    <recommendedName>
        <fullName evidence="3">Gnk2-homologous domain-containing protein</fullName>
    </recommendedName>
</protein>
<dbReference type="OrthoDB" id="671329at2759"/>
<dbReference type="AlphaFoldDB" id="A0A1E5VWM5"/>
<reference evidence="4 5" key="1">
    <citation type="submission" date="2016-09" db="EMBL/GenBank/DDBJ databases">
        <title>The draft genome of Dichanthelium oligosanthes: A C3 panicoid grass species.</title>
        <authorList>
            <person name="Studer A.J."/>
            <person name="Schnable J.C."/>
            <person name="Brutnell T.P."/>
        </authorList>
    </citation>
    <scope>NUCLEOTIDE SEQUENCE [LARGE SCALE GENOMIC DNA]</scope>
    <source>
        <strain evidence="5">cv. Kellogg 1175</strain>
        <tissue evidence="4">Leaf</tissue>
    </source>
</reference>
<dbReference type="Pfam" id="PF01657">
    <property type="entry name" value="Stress-antifung"/>
    <property type="match status" value="1"/>
</dbReference>
<organism evidence="4 5">
    <name type="scientific">Dichanthelium oligosanthes</name>
    <dbReference type="NCBI Taxonomy" id="888268"/>
    <lineage>
        <taxon>Eukaryota</taxon>
        <taxon>Viridiplantae</taxon>
        <taxon>Streptophyta</taxon>
        <taxon>Embryophyta</taxon>
        <taxon>Tracheophyta</taxon>
        <taxon>Spermatophyta</taxon>
        <taxon>Magnoliopsida</taxon>
        <taxon>Liliopsida</taxon>
        <taxon>Poales</taxon>
        <taxon>Poaceae</taxon>
        <taxon>PACMAD clade</taxon>
        <taxon>Panicoideae</taxon>
        <taxon>Panicodae</taxon>
        <taxon>Paniceae</taxon>
        <taxon>Dichantheliinae</taxon>
        <taxon>Dichanthelium</taxon>
    </lineage>
</organism>
<dbReference type="CDD" id="cd23509">
    <property type="entry name" value="Gnk2-like"/>
    <property type="match status" value="1"/>
</dbReference>
<evidence type="ECO:0000259" key="3">
    <source>
        <dbReference type="PROSITE" id="PS51473"/>
    </source>
</evidence>
<accession>A0A1E5VWM5</accession>
<keyword evidence="2" id="KW-0677">Repeat</keyword>
<dbReference type="InterPro" id="IPR038408">
    <property type="entry name" value="GNK2_sf"/>
</dbReference>
<dbReference type="STRING" id="888268.A0A1E5VWM5"/>
<evidence type="ECO:0000256" key="1">
    <source>
        <dbReference type="ARBA" id="ARBA00022729"/>
    </source>
</evidence>
<dbReference type="EMBL" id="LWDX02027416">
    <property type="protein sequence ID" value="OEL29519.1"/>
    <property type="molecule type" value="Genomic_DNA"/>
</dbReference>
<dbReference type="Gene3D" id="3.30.430.20">
    <property type="entry name" value="Gnk2 domain, C-X8-C-X2-C motif"/>
    <property type="match status" value="1"/>
</dbReference>
<dbReference type="PANTHER" id="PTHR32099:SF42">
    <property type="entry name" value="CYSTEINE-RICH RECEPTOR-LIKE PROTEIN KINASE 9-RELATED"/>
    <property type="match status" value="1"/>
</dbReference>
<evidence type="ECO:0000313" key="5">
    <source>
        <dbReference type="Proteomes" id="UP000095767"/>
    </source>
</evidence>
<evidence type="ECO:0000313" key="4">
    <source>
        <dbReference type="EMBL" id="OEL29519.1"/>
    </source>
</evidence>
<proteinExistence type="predicted"/>
<dbReference type="Proteomes" id="UP000095767">
    <property type="component" value="Unassembled WGS sequence"/>
</dbReference>
<feature type="domain" description="Gnk2-homologous" evidence="3">
    <location>
        <begin position="1"/>
        <end position="92"/>
    </location>
</feature>
<name>A0A1E5VWM5_9POAL</name>